<name>A0A486XJ21_9GAMM</name>
<proteinExistence type="predicted"/>
<dbReference type="AlphaFoldDB" id="A0A486XJ21"/>
<accession>A0A486XJ21</accession>
<gene>
    <name evidence="1" type="ORF">BAL341_855</name>
</gene>
<organism evidence="1">
    <name type="scientific">Rheinheimera sp. BAL341</name>
    <dbReference type="NCBI Taxonomy" id="1708203"/>
    <lineage>
        <taxon>Bacteria</taxon>
        <taxon>Pseudomonadati</taxon>
        <taxon>Pseudomonadota</taxon>
        <taxon>Gammaproteobacteria</taxon>
        <taxon>Chromatiales</taxon>
        <taxon>Chromatiaceae</taxon>
        <taxon>Rheinheimera</taxon>
    </lineage>
</organism>
<sequence length="49" mass="5757">MRCCYPTAASQAYVVNKAPVFPGFCFFKRQPKQHLATFLYKTVQLRLMR</sequence>
<dbReference type="EMBL" id="CAAJGR010000072">
    <property type="protein sequence ID" value="VHO02514.1"/>
    <property type="molecule type" value="Genomic_DNA"/>
</dbReference>
<protein>
    <submittedName>
        <fullName evidence="1">Uncharacterized protein</fullName>
    </submittedName>
</protein>
<reference evidence="1" key="1">
    <citation type="submission" date="2019-04" db="EMBL/GenBank/DDBJ databases">
        <authorList>
            <person name="Brambilla D."/>
        </authorList>
    </citation>
    <scope>NUCLEOTIDE SEQUENCE</scope>
    <source>
        <strain evidence="1">BAL1</strain>
    </source>
</reference>
<evidence type="ECO:0000313" key="1">
    <source>
        <dbReference type="EMBL" id="VHO02514.1"/>
    </source>
</evidence>